<proteinExistence type="inferred from homology"/>
<name>A0A0J7JA55_9GAMM</name>
<dbReference type="OrthoDB" id="9786771at2"/>
<accession>A0A0J7JA55</accession>
<keyword evidence="7" id="KW-1185">Reference proteome</keyword>
<dbReference type="PANTHER" id="PTHR38099:SF1">
    <property type="entry name" value="LARGE RIBOSOMAL RNA SUBUNIT ACCUMULATION PROTEIN YCED"/>
    <property type="match status" value="1"/>
</dbReference>
<comment type="caution">
    <text evidence="6">The sequence shown here is derived from an EMBL/GenBank/DDBJ whole genome shotgun (WGS) entry which is preliminary data.</text>
</comment>
<evidence type="ECO:0000313" key="7">
    <source>
        <dbReference type="Proteomes" id="UP000036102"/>
    </source>
</evidence>
<evidence type="ECO:0000256" key="3">
    <source>
        <dbReference type="ARBA" id="ARBA00015716"/>
    </source>
</evidence>
<gene>
    <name evidence="6" type="ORF">Msub_11047</name>
</gene>
<evidence type="ECO:0000313" key="6">
    <source>
        <dbReference type="EMBL" id="KMQ74854.1"/>
    </source>
</evidence>
<dbReference type="PATRIC" id="fig|1658765.3.peg.1038"/>
<dbReference type="EMBL" id="LFBU01000001">
    <property type="protein sequence ID" value="KMQ74854.1"/>
    <property type="molecule type" value="Genomic_DNA"/>
</dbReference>
<comment type="similarity">
    <text evidence="2">Belongs to the DUF177 domain family.</text>
</comment>
<dbReference type="STRING" id="1658765.Msub_11047"/>
<keyword evidence="4" id="KW-0690">Ribosome biogenesis</keyword>
<organism evidence="6 7">
    <name type="scientific">Marinobacter subterrani</name>
    <dbReference type="NCBI Taxonomy" id="1658765"/>
    <lineage>
        <taxon>Bacteria</taxon>
        <taxon>Pseudomonadati</taxon>
        <taxon>Pseudomonadota</taxon>
        <taxon>Gammaproteobacteria</taxon>
        <taxon>Pseudomonadales</taxon>
        <taxon>Marinobacteraceae</taxon>
        <taxon>Marinobacter</taxon>
    </lineage>
</organism>
<evidence type="ECO:0000256" key="5">
    <source>
        <dbReference type="ARBA" id="ARBA00031841"/>
    </source>
</evidence>
<dbReference type="InterPro" id="IPR003772">
    <property type="entry name" value="YceD"/>
</dbReference>
<evidence type="ECO:0000256" key="2">
    <source>
        <dbReference type="ARBA" id="ARBA00010740"/>
    </source>
</evidence>
<dbReference type="PANTHER" id="PTHR38099">
    <property type="entry name" value="LARGE RIBOSOMAL RNA SUBUNIT ACCUMULATION PROTEIN YCED"/>
    <property type="match status" value="1"/>
</dbReference>
<dbReference type="InterPro" id="IPR039255">
    <property type="entry name" value="YceD_bac"/>
</dbReference>
<dbReference type="Proteomes" id="UP000036102">
    <property type="component" value="Unassembled WGS sequence"/>
</dbReference>
<protein>
    <recommendedName>
        <fullName evidence="3">Large ribosomal RNA subunit accumulation protein YceD</fullName>
    </recommendedName>
    <alternativeName>
        <fullName evidence="5">23S rRNA accumulation protein YceD</fullName>
    </alternativeName>
</protein>
<dbReference type="Pfam" id="PF02620">
    <property type="entry name" value="YceD"/>
    <property type="match status" value="1"/>
</dbReference>
<sequence length="188" mass="20716">MSNAPNTELSKALPKSVDPYRLAEQNGTLEGVIPLSGLDRFRDAVLGFGEGAVCRVKLSFYMDSERRRVVAGELEAPVELECQRCMGPIGVALVSQFSLGLVTSDEQAQQLPKDLEPFLTDDFTANLWSMVEDELLLVLPPFPLHDRNDCPAREDLEAYEHDSSAAEPVVKSGENPFSVLADLKKTKH</sequence>
<dbReference type="GO" id="GO:0042254">
    <property type="term" value="P:ribosome biogenesis"/>
    <property type="evidence" value="ECO:0007669"/>
    <property type="project" value="UniProtKB-KW"/>
</dbReference>
<dbReference type="RefSeq" id="WP_048495019.1">
    <property type="nucleotide sequence ID" value="NZ_LFBU01000001.1"/>
</dbReference>
<evidence type="ECO:0000256" key="4">
    <source>
        <dbReference type="ARBA" id="ARBA00022517"/>
    </source>
</evidence>
<dbReference type="GO" id="GO:0005829">
    <property type="term" value="C:cytosol"/>
    <property type="evidence" value="ECO:0007669"/>
    <property type="project" value="TreeGrafter"/>
</dbReference>
<evidence type="ECO:0000256" key="1">
    <source>
        <dbReference type="ARBA" id="ARBA00002868"/>
    </source>
</evidence>
<dbReference type="AlphaFoldDB" id="A0A0J7JA55"/>
<comment type="function">
    <text evidence="1">Plays a role in synthesis, processing and/or stability of 23S rRNA.</text>
</comment>
<reference evidence="6 7" key="1">
    <citation type="submission" date="2015-06" db="EMBL/GenBank/DDBJ databases">
        <title>Marinobacter subterrani, a genetically tractable neutrophilic iron-oxidizing strain isolated from the Soudan Iron Mine.</title>
        <authorList>
            <person name="Bonis B.M."/>
            <person name="Gralnick J.A."/>
        </authorList>
    </citation>
    <scope>NUCLEOTIDE SEQUENCE [LARGE SCALE GENOMIC DNA]</scope>
    <source>
        <strain evidence="6 7">JG233</strain>
    </source>
</reference>